<evidence type="ECO:0000313" key="1">
    <source>
        <dbReference type="EMBL" id="JAD96737.1"/>
    </source>
</evidence>
<reference evidence="1" key="2">
    <citation type="journal article" date="2015" name="Data Brief">
        <title>Shoot transcriptome of the giant reed, Arundo donax.</title>
        <authorList>
            <person name="Barrero R.A."/>
            <person name="Guerrero F.D."/>
            <person name="Moolhuijzen P."/>
            <person name="Goolsby J.A."/>
            <person name="Tidwell J."/>
            <person name="Bellgard S.E."/>
            <person name="Bellgard M.I."/>
        </authorList>
    </citation>
    <scope>NUCLEOTIDE SEQUENCE</scope>
    <source>
        <tissue evidence="1">Shoot tissue taken approximately 20 cm above the soil surface</tissue>
    </source>
</reference>
<accession>A0A0A9EL19</accession>
<protein>
    <submittedName>
        <fullName evidence="1">Uncharacterized protein</fullName>
    </submittedName>
</protein>
<sequence length="97" mass="10703">MVVLTINHVMSLIIRRTRRKVDLVDHSSLPGCKSIFDTETPHAQLPMAFDLQGLLAKMVFLRAEGTGNSFVVGRRSGLTRLEMISGVLPQKRVGQSA</sequence>
<name>A0A0A9EL19_ARUDO</name>
<proteinExistence type="predicted"/>
<dbReference type="AlphaFoldDB" id="A0A0A9EL19"/>
<reference evidence="1" key="1">
    <citation type="submission" date="2014-09" db="EMBL/GenBank/DDBJ databases">
        <authorList>
            <person name="Magalhaes I.L.F."/>
            <person name="Oliveira U."/>
            <person name="Santos F.R."/>
            <person name="Vidigal T.H.D.A."/>
            <person name="Brescovit A.D."/>
            <person name="Santos A.J."/>
        </authorList>
    </citation>
    <scope>NUCLEOTIDE SEQUENCE</scope>
    <source>
        <tissue evidence="1">Shoot tissue taken approximately 20 cm above the soil surface</tissue>
    </source>
</reference>
<dbReference type="EMBL" id="GBRH01201158">
    <property type="protein sequence ID" value="JAD96737.1"/>
    <property type="molecule type" value="Transcribed_RNA"/>
</dbReference>
<organism evidence="1">
    <name type="scientific">Arundo donax</name>
    <name type="common">Giant reed</name>
    <name type="synonym">Donax arundinaceus</name>
    <dbReference type="NCBI Taxonomy" id="35708"/>
    <lineage>
        <taxon>Eukaryota</taxon>
        <taxon>Viridiplantae</taxon>
        <taxon>Streptophyta</taxon>
        <taxon>Embryophyta</taxon>
        <taxon>Tracheophyta</taxon>
        <taxon>Spermatophyta</taxon>
        <taxon>Magnoliopsida</taxon>
        <taxon>Liliopsida</taxon>
        <taxon>Poales</taxon>
        <taxon>Poaceae</taxon>
        <taxon>PACMAD clade</taxon>
        <taxon>Arundinoideae</taxon>
        <taxon>Arundineae</taxon>
        <taxon>Arundo</taxon>
    </lineage>
</organism>